<dbReference type="AlphaFoldDB" id="A0A4Y8IT15"/>
<comment type="caution">
    <text evidence="1">The sequence shown here is derived from an EMBL/GenBank/DDBJ whole genome shotgun (WGS) entry which is preliminary data.</text>
</comment>
<sequence>MDTNEINSIKNKIKDVLNAYNFKEVIINDDIVYEYKDQYYKVTYVAGLKAFVLESAENYSDAVINVYEDLDIFPLALGSNNLIEQISKDLKKYYL</sequence>
<keyword evidence="2" id="KW-1185">Reference proteome</keyword>
<evidence type="ECO:0000313" key="2">
    <source>
        <dbReference type="Proteomes" id="UP000297975"/>
    </source>
</evidence>
<dbReference type="RefSeq" id="WP_134339131.1">
    <property type="nucleotide sequence ID" value="NZ_SOPW01000003.1"/>
</dbReference>
<accession>A0A4Y8IT15</accession>
<protein>
    <submittedName>
        <fullName evidence="1">Uncharacterized protein</fullName>
    </submittedName>
</protein>
<organism evidence="1 2">
    <name type="scientific">Filobacillus milosensis</name>
    <dbReference type="NCBI Taxonomy" id="94137"/>
    <lineage>
        <taxon>Bacteria</taxon>
        <taxon>Bacillati</taxon>
        <taxon>Bacillota</taxon>
        <taxon>Bacilli</taxon>
        <taxon>Bacillales</taxon>
        <taxon>Bacillaceae</taxon>
        <taxon>Filobacillus</taxon>
    </lineage>
</organism>
<proteinExistence type="predicted"/>
<gene>
    <name evidence="1" type="ORF">E3U55_04475</name>
</gene>
<dbReference type="EMBL" id="SOPW01000003">
    <property type="protein sequence ID" value="TFB24073.1"/>
    <property type="molecule type" value="Genomic_DNA"/>
</dbReference>
<reference evidence="1 2" key="1">
    <citation type="submission" date="2019-03" db="EMBL/GenBank/DDBJ databases">
        <authorList>
            <person name="He R.-H."/>
        </authorList>
    </citation>
    <scope>NUCLEOTIDE SEQUENCE [LARGE SCALE GENOMIC DNA]</scope>
    <source>
        <strain evidence="2">SH 714</strain>
    </source>
</reference>
<evidence type="ECO:0000313" key="1">
    <source>
        <dbReference type="EMBL" id="TFB24073.1"/>
    </source>
</evidence>
<name>A0A4Y8IT15_9BACI</name>
<dbReference type="OrthoDB" id="292880at186817"/>
<dbReference type="Proteomes" id="UP000297975">
    <property type="component" value="Unassembled WGS sequence"/>
</dbReference>